<dbReference type="SUPFAM" id="SSF50685">
    <property type="entry name" value="Barwin-like endoglucanases"/>
    <property type="match status" value="1"/>
</dbReference>
<dbReference type="GO" id="GO:0004553">
    <property type="term" value="F:hydrolase activity, hydrolyzing O-glycosyl compounds"/>
    <property type="evidence" value="ECO:0007669"/>
    <property type="project" value="InterPro"/>
</dbReference>
<feature type="domain" description="3D" evidence="2">
    <location>
        <begin position="134"/>
        <end position="195"/>
    </location>
</feature>
<gene>
    <name evidence="3" type="ORF">NC661_08120</name>
</gene>
<dbReference type="Proteomes" id="UP001145072">
    <property type="component" value="Unassembled WGS sequence"/>
</dbReference>
<comment type="caution">
    <text evidence="3">The sequence shown here is derived from an EMBL/GenBank/DDBJ whole genome shotgun (WGS) entry which is preliminary data.</text>
</comment>
<reference evidence="3" key="1">
    <citation type="submission" date="2022-06" db="EMBL/GenBank/DDBJ databases">
        <title>Aquibacillus sp. a new bacterium isolated from soil saline samples.</title>
        <authorList>
            <person name="Galisteo C."/>
            <person name="De La Haba R."/>
            <person name="Sanchez-Porro C."/>
            <person name="Ventosa A."/>
        </authorList>
    </citation>
    <scope>NUCLEOTIDE SEQUENCE</scope>
    <source>
        <strain evidence="3">JCM 12387</strain>
    </source>
</reference>
<dbReference type="GO" id="GO:0019867">
    <property type="term" value="C:outer membrane"/>
    <property type="evidence" value="ECO:0007669"/>
    <property type="project" value="InterPro"/>
</dbReference>
<dbReference type="EMBL" id="JAMQJZ010000005">
    <property type="protein sequence ID" value="MDC3420329.1"/>
    <property type="molecule type" value="Genomic_DNA"/>
</dbReference>
<dbReference type="InterPro" id="IPR010611">
    <property type="entry name" value="3D_dom"/>
</dbReference>
<evidence type="ECO:0000256" key="1">
    <source>
        <dbReference type="ARBA" id="ARBA00022729"/>
    </source>
</evidence>
<name>A0A9X3WN32_9BACI</name>
<dbReference type="InterPro" id="IPR051933">
    <property type="entry name" value="Resuscitation_pf_RpfB"/>
</dbReference>
<evidence type="ECO:0000313" key="3">
    <source>
        <dbReference type="EMBL" id="MDC3420329.1"/>
    </source>
</evidence>
<accession>A0A9X3WN32</accession>
<dbReference type="PANTHER" id="PTHR39160:SF4">
    <property type="entry name" value="RESUSCITATION-PROMOTING FACTOR RPFB"/>
    <property type="match status" value="1"/>
</dbReference>
<dbReference type="InterPro" id="IPR036908">
    <property type="entry name" value="RlpA-like_sf"/>
</dbReference>
<keyword evidence="1" id="KW-0732">Signal</keyword>
<dbReference type="PANTHER" id="PTHR39160">
    <property type="entry name" value="CELL WALL-BINDING PROTEIN YOCH"/>
    <property type="match status" value="1"/>
</dbReference>
<evidence type="ECO:0000259" key="2">
    <source>
        <dbReference type="Pfam" id="PF06725"/>
    </source>
</evidence>
<dbReference type="GO" id="GO:0009254">
    <property type="term" value="P:peptidoglycan turnover"/>
    <property type="evidence" value="ECO:0007669"/>
    <property type="project" value="InterPro"/>
</dbReference>
<dbReference type="Pfam" id="PF06725">
    <property type="entry name" value="3D"/>
    <property type="match status" value="1"/>
</dbReference>
<dbReference type="RefSeq" id="WP_259868925.1">
    <property type="nucleotide sequence ID" value="NZ_JAMQJZ010000005.1"/>
</dbReference>
<dbReference type="AlphaFoldDB" id="A0A9X3WN32"/>
<sequence length="226" mass="25209">MKKLQLLRRFCIALLFIVAVCTTLSIITNITVNDLLGDIESSASVIQSEQQPAREVAIMSKSLHYQESNTTYVSSEQTERPETLEEAIDLEQYPRALVTATGYTAGIESTGKTPNHPEYGITYSGVQVKRDLYSTIAADLDVYPLGTILYIPGYGYGVVADKGSAITGNKIDLYYPTVDEVYEEWGKKDVEVFLIKKGDGNLTEEVLQELNDTEALQVFREQFRKS</sequence>
<keyword evidence="4" id="KW-1185">Reference proteome</keyword>
<dbReference type="CDD" id="cd22786">
    <property type="entry name" value="DPBB_YuiC-like"/>
    <property type="match status" value="1"/>
</dbReference>
<dbReference type="Gene3D" id="2.40.40.10">
    <property type="entry name" value="RlpA-like domain"/>
    <property type="match status" value="1"/>
</dbReference>
<protein>
    <submittedName>
        <fullName evidence="3">3D domain-containing protein</fullName>
    </submittedName>
</protein>
<evidence type="ECO:0000313" key="4">
    <source>
        <dbReference type="Proteomes" id="UP001145072"/>
    </source>
</evidence>
<organism evidence="3 4">
    <name type="scientific">Aquibacillus koreensis</name>
    <dbReference type="NCBI Taxonomy" id="279446"/>
    <lineage>
        <taxon>Bacteria</taxon>
        <taxon>Bacillati</taxon>
        <taxon>Bacillota</taxon>
        <taxon>Bacilli</taxon>
        <taxon>Bacillales</taxon>
        <taxon>Bacillaceae</taxon>
        <taxon>Aquibacillus</taxon>
    </lineage>
</organism>
<proteinExistence type="predicted"/>